<reference evidence="3" key="2">
    <citation type="submission" date="2024-04" db="EMBL/GenBank/DDBJ databases">
        <authorList>
            <person name="Chen Y."/>
            <person name="Shah S."/>
            <person name="Dougan E. K."/>
            <person name="Thang M."/>
            <person name="Chan C."/>
        </authorList>
    </citation>
    <scope>NUCLEOTIDE SEQUENCE [LARGE SCALE GENOMIC DNA]</scope>
</reference>
<feature type="compositionally biased region" description="Polar residues" evidence="1">
    <location>
        <begin position="1"/>
        <end position="21"/>
    </location>
</feature>
<dbReference type="AlphaFoldDB" id="A0A9P1BN53"/>
<dbReference type="EMBL" id="CAMXCT020000266">
    <property type="protein sequence ID" value="CAL1129753.1"/>
    <property type="molecule type" value="Genomic_DNA"/>
</dbReference>
<feature type="compositionally biased region" description="Polar residues" evidence="1">
    <location>
        <begin position="37"/>
        <end position="46"/>
    </location>
</feature>
<protein>
    <submittedName>
        <fullName evidence="2">Uncharacterized protein</fullName>
    </submittedName>
</protein>
<comment type="caution">
    <text evidence="2">The sequence shown here is derived from an EMBL/GenBank/DDBJ whole genome shotgun (WGS) entry which is preliminary data.</text>
</comment>
<organism evidence="2">
    <name type="scientific">Cladocopium goreaui</name>
    <dbReference type="NCBI Taxonomy" id="2562237"/>
    <lineage>
        <taxon>Eukaryota</taxon>
        <taxon>Sar</taxon>
        <taxon>Alveolata</taxon>
        <taxon>Dinophyceae</taxon>
        <taxon>Suessiales</taxon>
        <taxon>Symbiodiniaceae</taxon>
        <taxon>Cladocopium</taxon>
    </lineage>
</organism>
<gene>
    <name evidence="2" type="ORF">C1SCF055_LOCUS4601</name>
</gene>
<feature type="compositionally biased region" description="Basic and acidic residues" evidence="1">
    <location>
        <begin position="71"/>
        <end position="98"/>
    </location>
</feature>
<name>A0A9P1BN53_9DINO</name>
<sequence>MCSNVAKISSVKINGSKTSSPPFFRHLDPPHHIRFSGRQQKGTSQPRDLLQTGREPAISATSSPAKNYHLRWLEKKQKGMARKEPDLEPDERAPLWSI</sequence>
<reference evidence="2" key="1">
    <citation type="submission" date="2022-10" db="EMBL/GenBank/DDBJ databases">
        <authorList>
            <person name="Chen Y."/>
            <person name="Dougan E. K."/>
            <person name="Chan C."/>
            <person name="Rhodes N."/>
            <person name="Thang M."/>
        </authorList>
    </citation>
    <scope>NUCLEOTIDE SEQUENCE</scope>
</reference>
<proteinExistence type="predicted"/>
<dbReference type="EMBL" id="CAMXCT030000266">
    <property type="protein sequence ID" value="CAL4763690.1"/>
    <property type="molecule type" value="Genomic_DNA"/>
</dbReference>
<dbReference type="EMBL" id="CAMXCT010000266">
    <property type="protein sequence ID" value="CAI3976378.1"/>
    <property type="molecule type" value="Genomic_DNA"/>
</dbReference>
<evidence type="ECO:0000313" key="4">
    <source>
        <dbReference type="Proteomes" id="UP001152797"/>
    </source>
</evidence>
<evidence type="ECO:0000256" key="1">
    <source>
        <dbReference type="SAM" id="MobiDB-lite"/>
    </source>
</evidence>
<evidence type="ECO:0000313" key="3">
    <source>
        <dbReference type="EMBL" id="CAL1129753.1"/>
    </source>
</evidence>
<dbReference type="Proteomes" id="UP001152797">
    <property type="component" value="Unassembled WGS sequence"/>
</dbReference>
<keyword evidence="4" id="KW-1185">Reference proteome</keyword>
<accession>A0A9P1BN53</accession>
<evidence type="ECO:0000313" key="2">
    <source>
        <dbReference type="EMBL" id="CAI3976378.1"/>
    </source>
</evidence>
<feature type="region of interest" description="Disordered" evidence="1">
    <location>
        <begin position="1"/>
        <end position="98"/>
    </location>
</feature>